<dbReference type="AlphaFoldDB" id="A0AAV6RCS2"/>
<name>A0AAV6RCS2_SOLSE</name>
<evidence type="ECO:0000313" key="1">
    <source>
        <dbReference type="EMBL" id="KAG7503347.1"/>
    </source>
</evidence>
<gene>
    <name evidence="1" type="ORF">JOB18_036765</name>
</gene>
<accession>A0AAV6RCS2</accession>
<evidence type="ECO:0000313" key="2">
    <source>
        <dbReference type="Proteomes" id="UP000693946"/>
    </source>
</evidence>
<protein>
    <submittedName>
        <fullName evidence="1">Uncharacterized protein</fullName>
    </submittedName>
</protein>
<dbReference type="Proteomes" id="UP000693946">
    <property type="component" value="Linkage Group LG2"/>
</dbReference>
<proteinExistence type="predicted"/>
<sequence length="130" mass="14350">METLIDTAMSYLQYEPEQPWFNALYNTAISNFFGTKHALEHKGKAKNKIIPQAFYQASAFIAKSKGHVNPPASERAFTQVIGHFAANFRQVGCLLPWPDPCCCSNGDSVSTSSLGTLPHCNPSSLMRELL</sequence>
<keyword evidence="2" id="KW-1185">Reference proteome</keyword>
<dbReference type="EMBL" id="JAGKHQ010000012">
    <property type="protein sequence ID" value="KAG7503347.1"/>
    <property type="molecule type" value="Genomic_DNA"/>
</dbReference>
<organism evidence="1 2">
    <name type="scientific">Solea senegalensis</name>
    <name type="common">Senegalese sole</name>
    <dbReference type="NCBI Taxonomy" id="28829"/>
    <lineage>
        <taxon>Eukaryota</taxon>
        <taxon>Metazoa</taxon>
        <taxon>Chordata</taxon>
        <taxon>Craniata</taxon>
        <taxon>Vertebrata</taxon>
        <taxon>Euteleostomi</taxon>
        <taxon>Actinopterygii</taxon>
        <taxon>Neopterygii</taxon>
        <taxon>Teleostei</taxon>
        <taxon>Neoteleostei</taxon>
        <taxon>Acanthomorphata</taxon>
        <taxon>Carangaria</taxon>
        <taxon>Pleuronectiformes</taxon>
        <taxon>Pleuronectoidei</taxon>
        <taxon>Soleidae</taxon>
        <taxon>Solea</taxon>
    </lineage>
</organism>
<comment type="caution">
    <text evidence="1">The sequence shown here is derived from an EMBL/GenBank/DDBJ whole genome shotgun (WGS) entry which is preliminary data.</text>
</comment>
<reference evidence="1 2" key="1">
    <citation type="journal article" date="2021" name="Sci. Rep.">
        <title>Chromosome anchoring in Senegalese sole (Solea senegalensis) reveals sex-associated markers and genome rearrangements in flatfish.</title>
        <authorList>
            <person name="Guerrero-Cozar I."/>
            <person name="Gomez-Garrido J."/>
            <person name="Berbel C."/>
            <person name="Martinez-Blanch J.F."/>
            <person name="Alioto T."/>
            <person name="Claros M.G."/>
            <person name="Gagnaire P.A."/>
            <person name="Manchado M."/>
        </authorList>
    </citation>
    <scope>NUCLEOTIDE SEQUENCE [LARGE SCALE GENOMIC DNA]</scope>
    <source>
        <strain evidence="1">Sse05_10M</strain>
    </source>
</reference>